<feature type="region of interest" description="Disordered" evidence="1">
    <location>
        <begin position="199"/>
        <end position="266"/>
    </location>
</feature>
<feature type="region of interest" description="Disordered" evidence="1">
    <location>
        <begin position="26"/>
        <end position="90"/>
    </location>
</feature>
<gene>
    <name evidence="2" type="ORF">EUGRSUZ_K02030</name>
</gene>
<evidence type="ECO:0000313" key="2">
    <source>
        <dbReference type="EMBL" id="KCW48301.1"/>
    </source>
</evidence>
<dbReference type="PANTHER" id="PTHR34120">
    <property type="entry name" value="EXPRESSED PROTEIN"/>
    <property type="match status" value="1"/>
</dbReference>
<feature type="compositionally biased region" description="Low complexity" evidence="1">
    <location>
        <begin position="70"/>
        <end position="88"/>
    </location>
</feature>
<organism evidence="2">
    <name type="scientific">Eucalyptus grandis</name>
    <name type="common">Flooded gum</name>
    <dbReference type="NCBI Taxonomy" id="71139"/>
    <lineage>
        <taxon>Eukaryota</taxon>
        <taxon>Viridiplantae</taxon>
        <taxon>Streptophyta</taxon>
        <taxon>Embryophyta</taxon>
        <taxon>Tracheophyta</taxon>
        <taxon>Spermatophyta</taxon>
        <taxon>Magnoliopsida</taxon>
        <taxon>eudicotyledons</taxon>
        <taxon>Gunneridae</taxon>
        <taxon>Pentapetalae</taxon>
        <taxon>rosids</taxon>
        <taxon>malvids</taxon>
        <taxon>Myrtales</taxon>
        <taxon>Myrtaceae</taxon>
        <taxon>Myrtoideae</taxon>
        <taxon>Eucalypteae</taxon>
        <taxon>Eucalyptus</taxon>
    </lineage>
</organism>
<feature type="compositionally biased region" description="Basic and acidic residues" evidence="1">
    <location>
        <begin position="230"/>
        <end position="239"/>
    </location>
</feature>
<name>A0A059A3N8_EUCGR</name>
<evidence type="ECO:0000256" key="1">
    <source>
        <dbReference type="SAM" id="MobiDB-lite"/>
    </source>
</evidence>
<dbReference type="FunCoup" id="A0A059A3N8">
    <property type="interactions" value="776"/>
</dbReference>
<dbReference type="InParanoid" id="A0A059A3N8"/>
<dbReference type="EMBL" id="KK198763">
    <property type="protein sequence ID" value="KCW48301.1"/>
    <property type="molecule type" value="Genomic_DNA"/>
</dbReference>
<dbReference type="Gramene" id="KCW48301">
    <property type="protein sequence ID" value="KCW48301"/>
    <property type="gene ID" value="EUGRSUZ_K02030"/>
</dbReference>
<sequence>MPQVDLVSACAGGSCDRKIACETIAGAEDPASAQPAEGGLDQLSDRPEIPPDFPPESFWLSKDAEFDCTNSGNLNPSSNSNSNSQRFSLNRKSKASIIGLPKPQKSCFVDAKNRKTAAKAANARLFPKRNGSSGGKLNPSLIEPSSPKVSCMGRVRSKRDRNRRLRSRSRAVEPAAAKAKPAAKKRTGLFASFRSMFHRGGKSRAGSFDRRAAAPLPGESPPRRSSARSVTRDIRDRLPVGRLGQRRGRAERGGRRRPGPGRDEAVRVGSEVRRLGQRRGIAEILRSQRGRRQPGGRISGPTEDGEIDRDEIGMPWVSVGWLPRGARWPGFWAGGQVVVRLTWRVDCSGRGK</sequence>
<feature type="compositionally biased region" description="Basic residues" evidence="1">
    <location>
        <begin position="155"/>
        <end position="169"/>
    </location>
</feature>
<protein>
    <submittedName>
        <fullName evidence="2">Uncharacterized protein</fullName>
    </submittedName>
</protein>
<feature type="region of interest" description="Disordered" evidence="1">
    <location>
        <begin position="285"/>
        <end position="309"/>
    </location>
</feature>
<dbReference type="STRING" id="71139.A0A059A3N8"/>
<dbReference type="PANTHER" id="PTHR34120:SF2">
    <property type="entry name" value="OS01G0860900 PROTEIN"/>
    <property type="match status" value="1"/>
</dbReference>
<feature type="region of interest" description="Disordered" evidence="1">
    <location>
        <begin position="120"/>
        <end position="187"/>
    </location>
</feature>
<reference evidence="2" key="1">
    <citation type="submission" date="2013-07" db="EMBL/GenBank/DDBJ databases">
        <title>The genome of Eucalyptus grandis.</title>
        <authorList>
            <person name="Schmutz J."/>
            <person name="Hayes R."/>
            <person name="Myburg A."/>
            <person name="Tuskan G."/>
            <person name="Grattapaglia D."/>
            <person name="Rokhsar D.S."/>
        </authorList>
    </citation>
    <scope>NUCLEOTIDE SEQUENCE</scope>
    <source>
        <tissue evidence="2">Leaf extractions</tissue>
    </source>
</reference>
<dbReference type="AlphaFoldDB" id="A0A059A3N8"/>
<accession>A0A059A3N8</accession>
<proteinExistence type="predicted"/>